<protein>
    <submittedName>
        <fullName evidence="1">Uncharacterized protein</fullName>
    </submittedName>
</protein>
<name>A0A7R9AXV3_TIMSH</name>
<dbReference type="AlphaFoldDB" id="A0A7R9AXV3"/>
<organism evidence="1">
    <name type="scientific">Timema shepardi</name>
    <name type="common">Walking stick</name>
    <dbReference type="NCBI Taxonomy" id="629360"/>
    <lineage>
        <taxon>Eukaryota</taxon>
        <taxon>Metazoa</taxon>
        <taxon>Ecdysozoa</taxon>
        <taxon>Arthropoda</taxon>
        <taxon>Hexapoda</taxon>
        <taxon>Insecta</taxon>
        <taxon>Pterygota</taxon>
        <taxon>Neoptera</taxon>
        <taxon>Polyneoptera</taxon>
        <taxon>Phasmatodea</taxon>
        <taxon>Timematodea</taxon>
        <taxon>Timematoidea</taxon>
        <taxon>Timematidae</taxon>
        <taxon>Timema</taxon>
    </lineage>
</organism>
<accession>A0A7R9AXV3</accession>
<evidence type="ECO:0000313" key="1">
    <source>
        <dbReference type="EMBL" id="CAD7261851.1"/>
    </source>
</evidence>
<dbReference type="EMBL" id="OC002445">
    <property type="protein sequence ID" value="CAD7261851.1"/>
    <property type="molecule type" value="Genomic_DNA"/>
</dbReference>
<gene>
    <name evidence="1" type="ORF">TSIB3V08_LOCUS5975</name>
</gene>
<sequence length="96" mass="10932">MESLEMMLDSGEDFVTEELGKQKRRLKDISSTLDTQHLLLRLIVQKMEIKTEADDVDEGVSPNDLRPLLGVANKWTSPRVRKKLRTALSFSKSQST</sequence>
<proteinExistence type="predicted"/>
<reference evidence="1" key="1">
    <citation type="submission" date="2020-11" db="EMBL/GenBank/DDBJ databases">
        <authorList>
            <person name="Tran Van P."/>
        </authorList>
    </citation>
    <scope>NUCLEOTIDE SEQUENCE</scope>
</reference>